<keyword evidence="1" id="KW-1133">Transmembrane helix</keyword>
<sequence length="109" mass="12281">MSAGSIPFGQMTSNINIMRFLKDKSLIMNSTTIYVINAILIFFFFKHLLARPMLNTEHNEIFKTTMCIIEKTTCLTLLTMGKKSPFSQDGTCATQHLCQKSPVSKSILI</sequence>
<keyword evidence="1" id="KW-0472">Membrane</keyword>
<proteinExistence type="predicted"/>
<dbReference type="Proteomes" id="UP000694892">
    <property type="component" value="Chromosome 8S"/>
</dbReference>
<gene>
    <name evidence="2" type="ORF">XELAEV_18042343mg</name>
</gene>
<evidence type="ECO:0000313" key="2">
    <source>
        <dbReference type="EMBL" id="OCT66089.1"/>
    </source>
</evidence>
<dbReference type="EMBL" id="CM004481">
    <property type="protein sequence ID" value="OCT66089.1"/>
    <property type="molecule type" value="Genomic_DNA"/>
</dbReference>
<feature type="transmembrane region" description="Helical" evidence="1">
    <location>
        <begin position="26"/>
        <end position="45"/>
    </location>
</feature>
<reference evidence="3" key="1">
    <citation type="journal article" date="2016" name="Nature">
        <title>Genome evolution in the allotetraploid frog Xenopus laevis.</title>
        <authorList>
            <person name="Session A.M."/>
            <person name="Uno Y."/>
            <person name="Kwon T."/>
            <person name="Chapman J.A."/>
            <person name="Toyoda A."/>
            <person name="Takahashi S."/>
            <person name="Fukui A."/>
            <person name="Hikosaka A."/>
            <person name="Suzuki A."/>
            <person name="Kondo M."/>
            <person name="van Heeringen S.J."/>
            <person name="Quigley I."/>
            <person name="Heinz S."/>
            <person name="Ogino H."/>
            <person name="Ochi H."/>
            <person name="Hellsten U."/>
            <person name="Lyons J.B."/>
            <person name="Simakov O."/>
            <person name="Putnam N."/>
            <person name="Stites J."/>
            <person name="Kuroki Y."/>
            <person name="Tanaka T."/>
            <person name="Michiue T."/>
            <person name="Watanabe M."/>
            <person name="Bogdanovic O."/>
            <person name="Lister R."/>
            <person name="Georgiou G."/>
            <person name="Paranjpe S.S."/>
            <person name="van Kruijsbergen I."/>
            <person name="Shu S."/>
            <person name="Carlson J."/>
            <person name="Kinoshita T."/>
            <person name="Ohta Y."/>
            <person name="Mawaribuchi S."/>
            <person name="Jenkins J."/>
            <person name="Grimwood J."/>
            <person name="Schmutz J."/>
            <person name="Mitros T."/>
            <person name="Mozaffari S.V."/>
            <person name="Suzuki Y."/>
            <person name="Haramoto Y."/>
            <person name="Yamamoto T.S."/>
            <person name="Takagi C."/>
            <person name="Heald R."/>
            <person name="Miller K."/>
            <person name="Haudenschild C."/>
            <person name="Kitzman J."/>
            <person name="Nakayama T."/>
            <person name="Izutsu Y."/>
            <person name="Robert J."/>
            <person name="Fortriede J."/>
            <person name="Burns K."/>
            <person name="Lotay V."/>
            <person name="Karimi K."/>
            <person name="Yasuoka Y."/>
            <person name="Dichmann D.S."/>
            <person name="Flajnik M.F."/>
            <person name="Houston D.W."/>
            <person name="Shendure J."/>
            <person name="DuPasquier L."/>
            <person name="Vize P.D."/>
            <person name="Zorn A.M."/>
            <person name="Ito M."/>
            <person name="Marcotte E.M."/>
            <person name="Wallingford J.B."/>
            <person name="Ito Y."/>
            <person name="Asashima M."/>
            <person name="Ueno N."/>
            <person name="Matsuda Y."/>
            <person name="Veenstra G.J."/>
            <person name="Fujiyama A."/>
            <person name="Harland R.M."/>
            <person name="Taira M."/>
            <person name="Rokhsar D.S."/>
        </authorList>
    </citation>
    <scope>NUCLEOTIDE SEQUENCE [LARGE SCALE GENOMIC DNA]</scope>
    <source>
        <strain evidence="3">J</strain>
    </source>
</reference>
<accession>A0A974C3L9</accession>
<organism evidence="2 3">
    <name type="scientific">Xenopus laevis</name>
    <name type="common">African clawed frog</name>
    <dbReference type="NCBI Taxonomy" id="8355"/>
    <lineage>
        <taxon>Eukaryota</taxon>
        <taxon>Metazoa</taxon>
        <taxon>Chordata</taxon>
        <taxon>Craniata</taxon>
        <taxon>Vertebrata</taxon>
        <taxon>Euteleostomi</taxon>
        <taxon>Amphibia</taxon>
        <taxon>Batrachia</taxon>
        <taxon>Anura</taxon>
        <taxon>Pipoidea</taxon>
        <taxon>Pipidae</taxon>
        <taxon>Xenopodinae</taxon>
        <taxon>Xenopus</taxon>
        <taxon>Xenopus</taxon>
    </lineage>
</organism>
<name>A0A974C3L9_XENLA</name>
<keyword evidence="1" id="KW-0812">Transmembrane</keyword>
<evidence type="ECO:0000256" key="1">
    <source>
        <dbReference type="SAM" id="Phobius"/>
    </source>
</evidence>
<evidence type="ECO:0000313" key="3">
    <source>
        <dbReference type="Proteomes" id="UP000694892"/>
    </source>
</evidence>
<dbReference type="AlphaFoldDB" id="A0A974C3L9"/>
<protein>
    <submittedName>
        <fullName evidence="2">Uncharacterized protein</fullName>
    </submittedName>
</protein>